<dbReference type="GO" id="GO:0016740">
    <property type="term" value="F:transferase activity"/>
    <property type="evidence" value="ECO:0007669"/>
    <property type="project" value="UniProtKB-KW"/>
</dbReference>
<dbReference type="Gene3D" id="3.40.50.150">
    <property type="entry name" value="Vaccinia Virus protein VP39"/>
    <property type="match status" value="1"/>
</dbReference>
<evidence type="ECO:0000313" key="7">
    <source>
        <dbReference type="Proteomes" id="UP000237481"/>
    </source>
</evidence>
<dbReference type="InterPro" id="IPR051654">
    <property type="entry name" value="Meroterpenoid_MTases"/>
</dbReference>
<accession>A0A2S4KW54</accession>
<dbReference type="PANTHER" id="PTHR35897:SF1">
    <property type="entry name" value="METHYLTRANSFERASE AUSD"/>
    <property type="match status" value="1"/>
</dbReference>
<dbReference type="InterPro" id="IPR041698">
    <property type="entry name" value="Methyltransf_25"/>
</dbReference>
<evidence type="ECO:0000256" key="1">
    <source>
        <dbReference type="ARBA" id="ARBA00005179"/>
    </source>
</evidence>
<evidence type="ECO:0000256" key="2">
    <source>
        <dbReference type="ARBA" id="ARBA00022679"/>
    </source>
</evidence>
<name>A0A2S4KW54_9HYPO</name>
<dbReference type="CDD" id="cd02440">
    <property type="entry name" value="AdoMet_MTases"/>
    <property type="match status" value="1"/>
</dbReference>
<evidence type="ECO:0000256" key="4">
    <source>
        <dbReference type="ARBA" id="ARBA00038314"/>
    </source>
</evidence>
<sequence>MPSLHKVATGHCGFVGAMGSCVEYSPVGASAGRHRLLASARSVTRCCCAPSEAHQKRIRGFHGCCSAPSTLTNRAALMDLIEMQKWAYMPDLPDDIGPVRDLLRAYSKIPIDEIDNHILRVRELAWGISRYPCVGRWRFLRLNDSHDPCHRQVVFRLSVAGSRDVFLDLGCCVGQVLRQLRAAGVQGSQLIGTDVQAKFIDIGYSLFRDRERLGASFVVGDMLDPDDDRLEGLRGRVTIVYAGSFFHLFSWTQQLYIGKRLVAFLKPGTRNALIYGRHIGTTKPGGEAPTTTMPAYLHDKNSFQRLWDEIGFLTKTRWKVQVEATGDAALVPSRLGRNSHPVNFTVYQIS</sequence>
<comment type="caution">
    <text evidence="6">The sequence shown here is derived from an EMBL/GenBank/DDBJ whole genome shotgun (WGS) entry which is preliminary data.</text>
</comment>
<dbReference type="AlphaFoldDB" id="A0A2S4KW54"/>
<evidence type="ECO:0000259" key="5">
    <source>
        <dbReference type="Pfam" id="PF13649"/>
    </source>
</evidence>
<organism evidence="6 7">
    <name type="scientific">Tolypocladium paradoxum</name>
    <dbReference type="NCBI Taxonomy" id="94208"/>
    <lineage>
        <taxon>Eukaryota</taxon>
        <taxon>Fungi</taxon>
        <taxon>Dikarya</taxon>
        <taxon>Ascomycota</taxon>
        <taxon>Pezizomycotina</taxon>
        <taxon>Sordariomycetes</taxon>
        <taxon>Hypocreomycetidae</taxon>
        <taxon>Hypocreales</taxon>
        <taxon>Ophiocordycipitaceae</taxon>
        <taxon>Tolypocladium</taxon>
    </lineage>
</organism>
<comment type="pathway">
    <text evidence="1">Secondary metabolite biosynthesis.</text>
</comment>
<keyword evidence="2" id="KW-0808">Transferase</keyword>
<keyword evidence="3" id="KW-0949">S-adenosyl-L-methionine</keyword>
<dbReference type="Proteomes" id="UP000237481">
    <property type="component" value="Unassembled WGS sequence"/>
</dbReference>
<protein>
    <recommendedName>
        <fullName evidence="5">Methyltransferase domain-containing protein</fullName>
    </recommendedName>
</protein>
<dbReference type="PANTHER" id="PTHR35897">
    <property type="entry name" value="METHYLTRANSFERASE AUSD"/>
    <property type="match status" value="1"/>
</dbReference>
<dbReference type="EMBL" id="PKSG01000525">
    <property type="protein sequence ID" value="POR34435.1"/>
    <property type="molecule type" value="Genomic_DNA"/>
</dbReference>
<dbReference type="STRING" id="94208.A0A2S4KW54"/>
<gene>
    <name evidence="6" type="ORF">TPAR_05357</name>
</gene>
<keyword evidence="7" id="KW-1185">Reference proteome</keyword>
<dbReference type="Pfam" id="PF13649">
    <property type="entry name" value="Methyltransf_25"/>
    <property type="match status" value="1"/>
</dbReference>
<feature type="domain" description="Methyltransferase" evidence="5">
    <location>
        <begin position="167"/>
        <end position="268"/>
    </location>
</feature>
<evidence type="ECO:0000256" key="3">
    <source>
        <dbReference type="ARBA" id="ARBA00022691"/>
    </source>
</evidence>
<reference evidence="6 7" key="1">
    <citation type="submission" date="2018-01" db="EMBL/GenBank/DDBJ databases">
        <title>Harnessing the power of phylogenomics to disentangle the directionality and signatures of interkingdom host jumping in the parasitic fungal genus Tolypocladium.</title>
        <authorList>
            <person name="Quandt C.A."/>
            <person name="Patterson W."/>
            <person name="Spatafora J.W."/>
        </authorList>
    </citation>
    <scope>NUCLEOTIDE SEQUENCE [LARGE SCALE GENOMIC DNA]</scope>
    <source>
        <strain evidence="6 7">NRBC 100945</strain>
    </source>
</reference>
<dbReference type="PROSITE" id="PS51257">
    <property type="entry name" value="PROKAR_LIPOPROTEIN"/>
    <property type="match status" value="1"/>
</dbReference>
<comment type="similarity">
    <text evidence="4">Belongs to the class I-like SAM-binding methyltransferase superfamily.</text>
</comment>
<evidence type="ECO:0000313" key="6">
    <source>
        <dbReference type="EMBL" id="POR34435.1"/>
    </source>
</evidence>
<dbReference type="SUPFAM" id="SSF53335">
    <property type="entry name" value="S-adenosyl-L-methionine-dependent methyltransferases"/>
    <property type="match status" value="1"/>
</dbReference>
<proteinExistence type="inferred from homology"/>
<dbReference type="OrthoDB" id="2094832at2759"/>
<dbReference type="InterPro" id="IPR029063">
    <property type="entry name" value="SAM-dependent_MTases_sf"/>
</dbReference>